<organism evidence="2 3">
    <name type="scientific">Parashewanella spongiae</name>
    <dbReference type="NCBI Taxonomy" id="342950"/>
    <lineage>
        <taxon>Bacteria</taxon>
        <taxon>Pseudomonadati</taxon>
        <taxon>Pseudomonadota</taxon>
        <taxon>Gammaproteobacteria</taxon>
        <taxon>Alteromonadales</taxon>
        <taxon>Shewanellaceae</taxon>
        <taxon>Parashewanella</taxon>
    </lineage>
</organism>
<evidence type="ECO:0008006" key="4">
    <source>
        <dbReference type="Google" id="ProtNLM"/>
    </source>
</evidence>
<feature type="compositionally biased region" description="Basic residues" evidence="1">
    <location>
        <begin position="88"/>
        <end position="108"/>
    </location>
</feature>
<keyword evidence="3" id="KW-1185">Reference proteome</keyword>
<gene>
    <name evidence="2" type="ORF">D5R81_20215</name>
</gene>
<protein>
    <recommendedName>
        <fullName evidence="4">IS66 family transposase</fullName>
    </recommendedName>
</protein>
<accession>A0A3A6T4V9</accession>
<feature type="region of interest" description="Disordered" evidence="1">
    <location>
        <begin position="57"/>
        <end position="108"/>
    </location>
</feature>
<evidence type="ECO:0000256" key="1">
    <source>
        <dbReference type="SAM" id="MobiDB-lite"/>
    </source>
</evidence>
<dbReference type="Proteomes" id="UP000273022">
    <property type="component" value="Unassembled WGS sequence"/>
</dbReference>
<evidence type="ECO:0000313" key="2">
    <source>
        <dbReference type="EMBL" id="RJY00035.1"/>
    </source>
</evidence>
<proteinExistence type="predicted"/>
<reference evidence="2 3" key="1">
    <citation type="submission" date="2018-09" db="EMBL/GenBank/DDBJ databases">
        <title>Phylogeny of the Shewanellaceae, and recommendation for two new genera, Pseudoshewanella and Parashewanella.</title>
        <authorList>
            <person name="Wang G."/>
        </authorList>
    </citation>
    <scope>NUCLEOTIDE SEQUENCE [LARGE SCALE GENOMIC DNA]</scope>
    <source>
        <strain evidence="2 3">KCTC 22492</strain>
    </source>
</reference>
<dbReference type="AlphaFoldDB" id="A0A3A6T4V9"/>
<comment type="caution">
    <text evidence="2">The sequence shown here is derived from an EMBL/GenBank/DDBJ whole genome shotgun (WGS) entry which is preliminary data.</text>
</comment>
<dbReference type="EMBL" id="QYYH01000301">
    <property type="protein sequence ID" value="RJY00035.1"/>
    <property type="molecule type" value="Genomic_DNA"/>
</dbReference>
<feature type="compositionally biased region" description="Acidic residues" evidence="1">
    <location>
        <begin position="74"/>
        <end position="85"/>
    </location>
</feature>
<sequence length="195" mass="22007">MFNLKLPLPDLSISVCSECRPIVEALQKIIELQAPEIVELKNQVEILEDEMRELKKLSKKPKFKPSGMDKGTDPDEDQNKDDDDIGSGKKRSSNQGKGKRSKTASLSIHHKKIIQPVEPLPKGARFKGYREFVVQDMKIESYNTLYRLAHYQLPDGSTLTGKLPKELNGQHFGKRVKKLCTVSISSLSSHSTFIM</sequence>
<name>A0A3A6T4V9_9GAMM</name>
<evidence type="ECO:0000313" key="3">
    <source>
        <dbReference type="Proteomes" id="UP000273022"/>
    </source>
</evidence>